<keyword evidence="8" id="KW-1185">Reference proteome</keyword>
<gene>
    <name evidence="7" type="ORF">QTN89_21950</name>
</gene>
<dbReference type="RefSeq" id="WP_289165779.1">
    <property type="nucleotide sequence ID" value="NZ_JASZZN010000019.1"/>
</dbReference>
<protein>
    <submittedName>
        <fullName evidence="7">Alcohol dehydrogenase catalytic domain-containing protein</fullName>
    </submittedName>
</protein>
<proteinExistence type="inferred from homology"/>
<evidence type="ECO:0000256" key="1">
    <source>
        <dbReference type="ARBA" id="ARBA00001947"/>
    </source>
</evidence>
<dbReference type="PANTHER" id="PTHR42813:SF2">
    <property type="entry name" value="DEHYDROGENASE, ZINC-CONTAINING, PUTATIVE (AFU_ORTHOLOGUE AFUA_2G02810)-RELATED"/>
    <property type="match status" value="1"/>
</dbReference>
<dbReference type="EMBL" id="JASZZN010000019">
    <property type="protein sequence ID" value="MDM4018128.1"/>
    <property type="molecule type" value="Genomic_DNA"/>
</dbReference>
<keyword evidence="3 5" id="KW-0862">Zinc</keyword>
<dbReference type="SUPFAM" id="SSF50129">
    <property type="entry name" value="GroES-like"/>
    <property type="match status" value="1"/>
</dbReference>
<dbReference type="SUPFAM" id="SSF51735">
    <property type="entry name" value="NAD(P)-binding Rossmann-fold domains"/>
    <property type="match status" value="1"/>
</dbReference>
<dbReference type="Proteomes" id="UP001239462">
    <property type="component" value="Unassembled WGS sequence"/>
</dbReference>
<dbReference type="InterPro" id="IPR013154">
    <property type="entry name" value="ADH-like_N"/>
</dbReference>
<dbReference type="SMART" id="SM00829">
    <property type="entry name" value="PKS_ER"/>
    <property type="match status" value="1"/>
</dbReference>
<sequence length="351" mass="37595">MRAICFHDIECVAVEEVDDPQIESATDVIVKVEAAGLCGSDLHPYFGRETGLDAGTAMGHEFVGTVIDKGDKVETLQIGDRVCTPFTTSCGRCFYCTHGLSARCADGQLFGWRENGQGLHGGQAERVRVPLADGTLLPIPSWLNNDEALLVGDNLSTAYFGASLAIEANEHPGCVVVIGCGTVGLLAVCFALQQTNTTVIAIDLNEARARQAQTLGAKAFSDPDAAAEFTSDQTDGRGADAVLEFVGLPPAQALAFRLIRPGGRMSVIGCHTEPHFAFSPVDAYDKNLHFATGRCPARSLMEPVAESLRRNPMDLSWCITHRFSLEDGVTAYDVFANRKDGCVKAMIELTP</sequence>
<comment type="similarity">
    <text evidence="5">Belongs to the zinc-containing alcohol dehydrogenase family.</text>
</comment>
<evidence type="ECO:0000256" key="2">
    <source>
        <dbReference type="ARBA" id="ARBA00022723"/>
    </source>
</evidence>
<dbReference type="Pfam" id="PF00107">
    <property type="entry name" value="ADH_zinc_N"/>
    <property type="match status" value="1"/>
</dbReference>
<dbReference type="InterPro" id="IPR011032">
    <property type="entry name" value="GroES-like_sf"/>
</dbReference>
<organism evidence="7 8">
    <name type="scientific">Roseiconus lacunae</name>
    <dbReference type="NCBI Taxonomy" id="2605694"/>
    <lineage>
        <taxon>Bacteria</taxon>
        <taxon>Pseudomonadati</taxon>
        <taxon>Planctomycetota</taxon>
        <taxon>Planctomycetia</taxon>
        <taxon>Pirellulales</taxon>
        <taxon>Pirellulaceae</taxon>
        <taxon>Roseiconus</taxon>
    </lineage>
</organism>
<evidence type="ECO:0000313" key="7">
    <source>
        <dbReference type="EMBL" id="MDM4018128.1"/>
    </source>
</evidence>
<keyword evidence="2 5" id="KW-0479">Metal-binding</keyword>
<dbReference type="Gene3D" id="3.40.50.720">
    <property type="entry name" value="NAD(P)-binding Rossmann-like Domain"/>
    <property type="match status" value="1"/>
</dbReference>
<name>A0ABT7PP72_9BACT</name>
<dbReference type="InterPro" id="IPR002328">
    <property type="entry name" value="ADH_Zn_CS"/>
</dbReference>
<evidence type="ECO:0000256" key="5">
    <source>
        <dbReference type="RuleBase" id="RU361277"/>
    </source>
</evidence>
<dbReference type="PROSITE" id="PS00059">
    <property type="entry name" value="ADH_ZINC"/>
    <property type="match status" value="1"/>
</dbReference>
<evidence type="ECO:0000259" key="6">
    <source>
        <dbReference type="SMART" id="SM00829"/>
    </source>
</evidence>
<reference evidence="7 8" key="1">
    <citation type="submission" date="2023-06" db="EMBL/GenBank/DDBJ databases">
        <title>Roseiconus lacunae JC819 isolated from Gulf of Mannar region, Tamil Nadu.</title>
        <authorList>
            <person name="Pk S."/>
            <person name="Ch S."/>
            <person name="Ch V.R."/>
        </authorList>
    </citation>
    <scope>NUCLEOTIDE SEQUENCE [LARGE SCALE GENOMIC DNA]</scope>
    <source>
        <strain evidence="7 8">JC819</strain>
    </source>
</reference>
<accession>A0ABT7PP72</accession>
<dbReference type="InterPro" id="IPR020843">
    <property type="entry name" value="ER"/>
</dbReference>
<evidence type="ECO:0000313" key="8">
    <source>
        <dbReference type="Proteomes" id="UP001239462"/>
    </source>
</evidence>
<comment type="caution">
    <text evidence="7">The sequence shown here is derived from an EMBL/GenBank/DDBJ whole genome shotgun (WGS) entry which is preliminary data.</text>
</comment>
<dbReference type="Pfam" id="PF08240">
    <property type="entry name" value="ADH_N"/>
    <property type="match status" value="1"/>
</dbReference>
<dbReference type="InterPro" id="IPR036291">
    <property type="entry name" value="NAD(P)-bd_dom_sf"/>
</dbReference>
<dbReference type="PANTHER" id="PTHR42813">
    <property type="entry name" value="ZINC-TYPE ALCOHOL DEHYDROGENASE-LIKE"/>
    <property type="match status" value="1"/>
</dbReference>
<feature type="domain" description="Enoyl reductase (ER)" evidence="6">
    <location>
        <begin position="7"/>
        <end position="340"/>
    </location>
</feature>
<evidence type="ECO:0000256" key="3">
    <source>
        <dbReference type="ARBA" id="ARBA00022833"/>
    </source>
</evidence>
<dbReference type="Gene3D" id="3.90.180.10">
    <property type="entry name" value="Medium-chain alcohol dehydrogenases, catalytic domain"/>
    <property type="match status" value="1"/>
</dbReference>
<evidence type="ECO:0000256" key="4">
    <source>
        <dbReference type="ARBA" id="ARBA00023002"/>
    </source>
</evidence>
<comment type="cofactor">
    <cofactor evidence="1 5">
        <name>Zn(2+)</name>
        <dbReference type="ChEBI" id="CHEBI:29105"/>
    </cofactor>
</comment>
<dbReference type="InterPro" id="IPR013149">
    <property type="entry name" value="ADH-like_C"/>
</dbReference>
<keyword evidence="4" id="KW-0560">Oxidoreductase</keyword>